<dbReference type="Gene3D" id="3.40.50.2000">
    <property type="entry name" value="Glycogen Phosphorylase B"/>
    <property type="match status" value="2"/>
</dbReference>
<feature type="domain" description="Glycosyltransferase subfamily 4-like N-terminal" evidence="4">
    <location>
        <begin position="22"/>
        <end position="181"/>
    </location>
</feature>
<sequence>MPQHLYELAGLTVLHVSQPVEGGVARVVTDLVRAQLDDGMRPVVACPPDGALPEAAAAAGARVVRWPAGRSPGPGLAHETRAVGRLIRAVRPDLLHVHSAKAGLAVRLAVRGTRPTVFQPHAWSFDAVGGATARAALRWERYAARWADRVLCVSEAERRAGQDAGVPGRWAVVPNGVDLDRFAPGEGGDVGDGGRGEGVRRGGLPALPSPPGLSGVADDAPLVVCVGRLCAQKGQDVLLRAWPRVSAALPEARLVLVGDGPALRSLLRDAPPGVLFAGGAADTAPWYRAADVAVLPSRWEGMALAPLEAMACGRPVVLTDVSGARESVPAADAASAVVPVGDERALADALLALLTDPVRRAAAGRRALAHVRERHDVRRTAAAVAELYGEVLALPGPRPRPPLPRPARRGDRVAR</sequence>
<keyword evidence="2 5" id="KW-0808">Transferase</keyword>
<keyword evidence="6" id="KW-1185">Reference proteome</keyword>
<dbReference type="OrthoDB" id="193659at2"/>
<dbReference type="STRING" id="380248.SAMN05216251_102460"/>
<dbReference type="EMBL" id="FONG01000002">
    <property type="protein sequence ID" value="SFE31250.1"/>
    <property type="molecule type" value="Genomic_DNA"/>
</dbReference>
<evidence type="ECO:0000313" key="6">
    <source>
        <dbReference type="Proteomes" id="UP000199323"/>
    </source>
</evidence>
<evidence type="ECO:0000256" key="3">
    <source>
        <dbReference type="SAM" id="MobiDB-lite"/>
    </source>
</evidence>
<dbReference type="RefSeq" id="WP_093712104.1">
    <property type="nucleotide sequence ID" value="NZ_FONG01000002.1"/>
</dbReference>
<dbReference type="AlphaFoldDB" id="A0A1I1ZLP6"/>
<name>A0A1I1ZLP6_9ACTN</name>
<feature type="compositionally biased region" description="Pro residues" evidence="3">
    <location>
        <begin position="396"/>
        <end position="405"/>
    </location>
</feature>
<dbReference type="Pfam" id="PF13692">
    <property type="entry name" value="Glyco_trans_1_4"/>
    <property type="match status" value="1"/>
</dbReference>
<evidence type="ECO:0000256" key="2">
    <source>
        <dbReference type="ARBA" id="ARBA00022679"/>
    </source>
</evidence>
<organism evidence="5 6">
    <name type="scientific">Actinacidiphila alni</name>
    <dbReference type="NCBI Taxonomy" id="380248"/>
    <lineage>
        <taxon>Bacteria</taxon>
        <taxon>Bacillati</taxon>
        <taxon>Actinomycetota</taxon>
        <taxon>Actinomycetes</taxon>
        <taxon>Kitasatosporales</taxon>
        <taxon>Streptomycetaceae</taxon>
        <taxon>Actinacidiphila</taxon>
    </lineage>
</organism>
<dbReference type="SUPFAM" id="SSF53756">
    <property type="entry name" value="UDP-Glycosyltransferase/glycogen phosphorylase"/>
    <property type="match status" value="1"/>
</dbReference>
<proteinExistence type="predicted"/>
<protein>
    <submittedName>
        <fullName evidence="5">Glycosyltransferase involved in cell wall bisynthesis</fullName>
    </submittedName>
</protein>
<dbReference type="GO" id="GO:1901137">
    <property type="term" value="P:carbohydrate derivative biosynthetic process"/>
    <property type="evidence" value="ECO:0007669"/>
    <property type="project" value="UniProtKB-ARBA"/>
</dbReference>
<dbReference type="GO" id="GO:0016758">
    <property type="term" value="F:hexosyltransferase activity"/>
    <property type="evidence" value="ECO:0007669"/>
    <property type="project" value="TreeGrafter"/>
</dbReference>
<gene>
    <name evidence="5" type="ORF">SAMN05216251_102460</name>
</gene>
<evidence type="ECO:0000313" key="5">
    <source>
        <dbReference type="EMBL" id="SFE31250.1"/>
    </source>
</evidence>
<evidence type="ECO:0000259" key="4">
    <source>
        <dbReference type="Pfam" id="PF13439"/>
    </source>
</evidence>
<dbReference type="InterPro" id="IPR028098">
    <property type="entry name" value="Glyco_trans_4-like_N"/>
</dbReference>
<evidence type="ECO:0000256" key="1">
    <source>
        <dbReference type="ARBA" id="ARBA00022676"/>
    </source>
</evidence>
<dbReference type="InterPro" id="IPR050194">
    <property type="entry name" value="Glycosyltransferase_grp1"/>
</dbReference>
<dbReference type="PANTHER" id="PTHR45947">
    <property type="entry name" value="SULFOQUINOVOSYL TRANSFERASE SQD2"/>
    <property type="match status" value="1"/>
</dbReference>
<accession>A0A1I1ZLP6</accession>
<dbReference type="Proteomes" id="UP000199323">
    <property type="component" value="Unassembled WGS sequence"/>
</dbReference>
<reference evidence="5 6" key="1">
    <citation type="submission" date="2016-10" db="EMBL/GenBank/DDBJ databases">
        <authorList>
            <person name="de Groot N.N."/>
        </authorList>
    </citation>
    <scope>NUCLEOTIDE SEQUENCE [LARGE SCALE GENOMIC DNA]</scope>
    <source>
        <strain evidence="5 6">CGMCC 4.3510</strain>
    </source>
</reference>
<dbReference type="Pfam" id="PF13439">
    <property type="entry name" value="Glyco_transf_4"/>
    <property type="match status" value="1"/>
</dbReference>
<keyword evidence="1" id="KW-0328">Glycosyltransferase</keyword>
<feature type="region of interest" description="Disordered" evidence="3">
    <location>
        <begin position="395"/>
        <end position="415"/>
    </location>
</feature>
<dbReference type="PANTHER" id="PTHR45947:SF3">
    <property type="entry name" value="SULFOQUINOVOSYL TRANSFERASE SQD2"/>
    <property type="match status" value="1"/>
</dbReference>